<feature type="compositionally biased region" description="Basic residues" evidence="1">
    <location>
        <begin position="67"/>
        <end position="79"/>
    </location>
</feature>
<evidence type="ECO:0000313" key="2">
    <source>
        <dbReference type="EMBL" id="KAK3389269.1"/>
    </source>
</evidence>
<evidence type="ECO:0000313" key="3">
    <source>
        <dbReference type="Proteomes" id="UP001285441"/>
    </source>
</evidence>
<dbReference type="Proteomes" id="UP001285441">
    <property type="component" value="Unassembled WGS sequence"/>
</dbReference>
<accession>A0AAE0NXA3</accession>
<dbReference type="AlphaFoldDB" id="A0AAE0NXA3"/>
<proteinExistence type="predicted"/>
<keyword evidence="3" id="KW-1185">Reference proteome</keyword>
<name>A0AAE0NXA3_9PEZI</name>
<evidence type="ECO:0000256" key="1">
    <source>
        <dbReference type="SAM" id="MobiDB-lite"/>
    </source>
</evidence>
<comment type="caution">
    <text evidence="2">The sequence shown here is derived from an EMBL/GenBank/DDBJ whole genome shotgun (WGS) entry which is preliminary data.</text>
</comment>
<feature type="region of interest" description="Disordered" evidence="1">
    <location>
        <begin position="1"/>
        <end position="92"/>
    </location>
</feature>
<protein>
    <recommendedName>
        <fullName evidence="4">BTB domain-containing protein</fullName>
    </recommendedName>
</protein>
<organism evidence="2 3">
    <name type="scientific">Podospora didyma</name>
    <dbReference type="NCBI Taxonomy" id="330526"/>
    <lineage>
        <taxon>Eukaryota</taxon>
        <taxon>Fungi</taxon>
        <taxon>Dikarya</taxon>
        <taxon>Ascomycota</taxon>
        <taxon>Pezizomycotina</taxon>
        <taxon>Sordariomycetes</taxon>
        <taxon>Sordariomycetidae</taxon>
        <taxon>Sordariales</taxon>
        <taxon>Podosporaceae</taxon>
        <taxon>Podospora</taxon>
    </lineage>
</organism>
<reference evidence="2" key="2">
    <citation type="submission" date="2023-06" db="EMBL/GenBank/DDBJ databases">
        <authorList>
            <consortium name="Lawrence Berkeley National Laboratory"/>
            <person name="Haridas S."/>
            <person name="Hensen N."/>
            <person name="Bonometti L."/>
            <person name="Westerberg I."/>
            <person name="Brannstrom I.O."/>
            <person name="Guillou S."/>
            <person name="Cros-Aarteil S."/>
            <person name="Calhoun S."/>
            <person name="Kuo A."/>
            <person name="Mondo S."/>
            <person name="Pangilinan J."/>
            <person name="Riley R."/>
            <person name="LaButti K."/>
            <person name="Andreopoulos B."/>
            <person name="Lipzen A."/>
            <person name="Chen C."/>
            <person name="Yanf M."/>
            <person name="Daum C."/>
            <person name="Ng V."/>
            <person name="Clum A."/>
            <person name="Steindorff A."/>
            <person name="Ohm R."/>
            <person name="Martin F."/>
            <person name="Silar P."/>
            <person name="Natvig D."/>
            <person name="Lalanne C."/>
            <person name="Gautier V."/>
            <person name="Ament-velasquez S.L."/>
            <person name="Kruys A."/>
            <person name="Hutchinson M.I."/>
            <person name="Powell A.J."/>
            <person name="Barry K."/>
            <person name="Miller A.N."/>
            <person name="Grigoriev I.V."/>
            <person name="Debuchy R."/>
            <person name="Gladieux P."/>
            <person name="Thoren M.H."/>
            <person name="Johannesson H."/>
        </authorList>
    </citation>
    <scope>NUCLEOTIDE SEQUENCE</scope>
    <source>
        <strain evidence="2">CBS 232.78</strain>
    </source>
</reference>
<sequence length="426" mass="46833">MAPTARLVVMDPDGDLLLRVGLSSTPDNKGADEGGSEKSPSDVKQEKNSKQDADKDKTADSTQETKKKQKTRKNKKLIASRRPTMELSCSKSALPPCGEGEWEVSFPEDNPEAFIILLNIIHSRFALVPKSPSLSQLYDLLVLIDKYDAAHIVRPWVDDWMNAASAPIGPDLDIYKAAYVAYELGNEKRLSSLIQHVVLNIKPMGSFSRKSTWDESKGILHPILEYSYERPLDLLRTAKMLKKDLLDRILSKFHKYMNQLALNTAGCVGTPGSGFGASSESYSGYHSGLSRRLSSSAKCNAEEMNACKHAILGALCADMMVSRGGILPPSSSGCTDTALKLMASIEKAVRSVRGLPGHEKCAQLDVERFTKDVQNDFCAKQSMFTEAQKKHMEMQRQKTGLKQFPEEVSVGCAWVQQPPSTGGLFG</sequence>
<gene>
    <name evidence="2" type="ORF">B0H63DRAFT_556466</name>
</gene>
<reference evidence="2" key="1">
    <citation type="journal article" date="2023" name="Mol. Phylogenet. Evol.">
        <title>Genome-scale phylogeny and comparative genomics of the fungal order Sordariales.</title>
        <authorList>
            <person name="Hensen N."/>
            <person name="Bonometti L."/>
            <person name="Westerberg I."/>
            <person name="Brannstrom I.O."/>
            <person name="Guillou S."/>
            <person name="Cros-Aarteil S."/>
            <person name="Calhoun S."/>
            <person name="Haridas S."/>
            <person name="Kuo A."/>
            <person name="Mondo S."/>
            <person name="Pangilinan J."/>
            <person name="Riley R."/>
            <person name="LaButti K."/>
            <person name="Andreopoulos B."/>
            <person name="Lipzen A."/>
            <person name="Chen C."/>
            <person name="Yan M."/>
            <person name="Daum C."/>
            <person name="Ng V."/>
            <person name="Clum A."/>
            <person name="Steindorff A."/>
            <person name="Ohm R.A."/>
            <person name="Martin F."/>
            <person name="Silar P."/>
            <person name="Natvig D.O."/>
            <person name="Lalanne C."/>
            <person name="Gautier V."/>
            <person name="Ament-Velasquez S.L."/>
            <person name="Kruys A."/>
            <person name="Hutchinson M.I."/>
            <person name="Powell A.J."/>
            <person name="Barry K."/>
            <person name="Miller A.N."/>
            <person name="Grigoriev I.V."/>
            <person name="Debuchy R."/>
            <person name="Gladieux P."/>
            <person name="Hiltunen Thoren M."/>
            <person name="Johannesson H."/>
        </authorList>
    </citation>
    <scope>NUCLEOTIDE SEQUENCE</scope>
    <source>
        <strain evidence="2">CBS 232.78</strain>
    </source>
</reference>
<evidence type="ECO:0008006" key="4">
    <source>
        <dbReference type="Google" id="ProtNLM"/>
    </source>
</evidence>
<dbReference type="EMBL" id="JAULSW010000002">
    <property type="protein sequence ID" value="KAK3389269.1"/>
    <property type="molecule type" value="Genomic_DNA"/>
</dbReference>
<feature type="compositionally biased region" description="Basic and acidic residues" evidence="1">
    <location>
        <begin position="29"/>
        <end position="66"/>
    </location>
</feature>